<feature type="compositionally biased region" description="Polar residues" evidence="1">
    <location>
        <begin position="570"/>
        <end position="583"/>
    </location>
</feature>
<feature type="compositionally biased region" description="Polar residues" evidence="1">
    <location>
        <begin position="222"/>
        <end position="257"/>
    </location>
</feature>
<feature type="region of interest" description="Disordered" evidence="1">
    <location>
        <begin position="875"/>
        <end position="1016"/>
    </location>
</feature>
<feature type="compositionally biased region" description="Basic and acidic residues" evidence="1">
    <location>
        <begin position="750"/>
        <end position="767"/>
    </location>
</feature>
<feature type="compositionally biased region" description="Basic and acidic residues" evidence="1">
    <location>
        <begin position="686"/>
        <end position="696"/>
    </location>
</feature>
<proteinExistence type="predicted"/>
<feature type="compositionally biased region" description="Low complexity" evidence="1">
    <location>
        <begin position="78"/>
        <end position="93"/>
    </location>
</feature>
<feature type="compositionally biased region" description="Low complexity" evidence="1">
    <location>
        <begin position="949"/>
        <end position="962"/>
    </location>
</feature>
<feature type="compositionally biased region" description="Low complexity" evidence="1">
    <location>
        <begin position="55"/>
        <end position="71"/>
    </location>
</feature>
<organism evidence="2 3">
    <name type="scientific">Sporisorium reilianum f. sp. reilianum</name>
    <dbReference type="NCBI Taxonomy" id="72559"/>
    <lineage>
        <taxon>Eukaryota</taxon>
        <taxon>Fungi</taxon>
        <taxon>Dikarya</taxon>
        <taxon>Basidiomycota</taxon>
        <taxon>Ustilaginomycotina</taxon>
        <taxon>Ustilaginomycetes</taxon>
        <taxon>Ustilaginales</taxon>
        <taxon>Ustilaginaceae</taxon>
        <taxon>Sporisorium</taxon>
    </lineage>
</organism>
<name>A0A2N8U6R2_9BASI</name>
<protein>
    <submittedName>
        <fullName evidence="2">Uncharacterized protein</fullName>
    </submittedName>
</protein>
<feature type="compositionally biased region" description="Basic and acidic residues" evidence="1">
    <location>
        <begin position="585"/>
        <end position="596"/>
    </location>
</feature>
<feature type="region of interest" description="Disordered" evidence="1">
    <location>
        <begin position="562"/>
        <end position="856"/>
    </location>
</feature>
<dbReference type="InterPro" id="IPR036181">
    <property type="entry name" value="MIT_dom_sf"/>
</dbReference>
<feature type="region of interest" description="Disordered" evidence="1">
    <location>
        <begin position="1"/>
        <end position="194"/>
    </location>
</feature>
<gene>
    <name evidence="2" type="ORF">SRS1_11713</name>
</gene>
<evidence type="ECO:0000256" key="1">
    <source>
        <dbReference type="SAM" id="MobiDB-lite"/>
    </source>
</evidence>
<feature type="compositionally biased region" description="Low complexity" evidence="1">
    <location>
        <begin position="175"/>
        <end position="194"/>
    </location>
</feature>
<dbReference type="Proteomes" id="UP000239563">
    <property type="component" value="Chromosome I"/>
</dbReference>
<feature type="region of interest" description="Disordered" evidence="1">
    <location>
        <begin position="304"/>
        <end position="326"/>
    </location>
</feature>
<evidence type="ECO:0000313" key="2">
    <source>
        <dbReference type="EMBL" id="SJX60399.1"/>
    </source>
</evidence>
<feature type="compositionally biased region" description="Low complexity" evidence="1">
    <location>
        <begin position="108"/>
        <end position="144"/>
    </location>
</feature>
<reference evidence="2 3" key="1">
    <citation type="submission" date="2017-02" db="EMBL/GenBank/DDBJ databases">
        <authorList>
            <person name="Peterson S.W."/>
        </authorList>
    </citation>
    <scope>NUCLEOTIDE SEQUENCE [LARGE SCALE GENOMIC DNA]</scope>
    <source>
        <strain evidence="2 3">SRS1_H2-8</strain>
    </source>
</reference>
<feature type="compositionally biased region" description="Low complexity" evidence="1">
    <location>
        <begin position="636"/>
        <end position="651"/>
    </location>
</feature>
<accession>A0A2N8U6R2</accession>
<feature type="compositionally biased region" description="Polar residues" evidence="1">
    <location>
        <begin position="430"/>
        <end position="446"/>
    </location>
</feature>
<dbReference type="EMBL" id="LT795054">
    <property type="protein sequence ID" value="SJX60399.1"/>
    <property type="molecule type" value="Genomic_DNA"/>
</dbReference>
<dbReference type="Gene3D" id="1.20.58.80">
    <property type="entry name" value="Phosphotransferase system, lactose/cellobiose-type IIA subunit"/>
    <property type="match status" value="1"/>
</dbReference>
<feature type="region of interest" description="Disordered" evidence="1">
    <location>
        <begin position="408"/>
        <end position="446"/>
    </location>
</feature>
<dbReference type="PANTHER" id="PTHR37327">
    <property type="entry name" value="CHROMOSOME 1, WHOLE GENOME SHOTGUN SEQUENCE"/>
    <property type="match status" value="1"/>
</dbReference>
<feature type="region of interest" description="Disordered" evidence="1">
    <location>
        <begin position="1065"/>
        <end position="1110"/>
    </location>
</feature>
<sequence>MAQASSSSMPRGARETSFLSFDDAPNSPNPPQLADTFDGQPNQPLSPASPERVPRASVSSHASPSKASRLSIFRPPSSKDLAAAAFADASEASNRSESLHSSPPRAPAKPSSSRGSRLGALLGRSLPNNSASHSRNTSSSTNHTDGASSNDSGFFGRRNRSKPHPANDDIDEAQDAAAAAAPASSSSSSGAATLSTANARLDAARSASALGMLDFKADPGRSDSTGPSNDFSANTAPPARPSSQSNLLDAFASSYNPDSILGAPPQQTRGGRLGRLAYKKDDSIAFIAQSRNALQQIAASARNSSLQELDDQPQQQHSNASSQPLSYSATRGLGIEDVEPYGASTSSRQYDGAATATGFGVGVASTHVESRAPASSSNTSSRAPSVAGTHAANYHNRFSRQLSQELVRDFSQESEPRAAPSYSDAPLNPPESSRTSYERSTNSPRGTLSDAAIAALGAMPGASAGSLLNSNGAPLSSKNILTIALQKAQNAVQLDSANNVPDAIAAYKQAVRLLEEVMERIAPRNGKRSRPSREEERRRLRVIHDTYADRIRLLSMIYSPELDTNDETTDTSFSSNQPRTSTKPDWLDRVRDDSQEHPAILTPRMNDEYLDPNVQRSPRDETTSFLSMTPVGTAFQAPSPQPAAEQPSHSATSQHPFPRSPPLSNAPLSPRSPALNTSPRRRVREHARPGSRESRGSRTSISLSIADEQEAQDYRLPPPVIAEETPRVSVDTSTPNAPAKGDLPSPKKQSLRDGVRHPQHGRSDSDSSYKSSATASRLKPTSNLPLRTFGLEEEVRTPNTPYFDAPGEGAVTQERSSGAVSPADAKARQRKLSLSSKAAQEAAVVERPPEKPAKMGLAQRARALSFKGPLLRQKASMPSLGDRKRDDATGANGAAVPAIPLYRPGSAESPSVGPRLVSPQGTRADHPTPWDEETSSNITVRPGANRPRASTASALVSASTSAGTISQRRKTAQAGDKAVQGLSGELEEAGLAEDGSRAGSGGLMSRQRSTSQQGMRRPSIPAAFVSAIAGASASLGGGGTQNGEHLPPPVPDLARTLSALELKKANDGQGVGKTGGADTSFAAGDGDVSTTSLAMPLPRPAQDGEVGAGEARDSTSFLITDIFPSGLPSLAAGAPSYASPASLHTPPTPSLPLPPHQLLRPFYVMEQLRVSIVSGAQVTEHLYLSRSVWRQVGVKLTSVDTKVRAIEALLGGLDAVERGGEALLRPLGSGGGLETSSASRFVQCLDEWDVLLVEVQASLGRKLAFIDGGGQARKGLGSRFTRGLDRMAAGVGQAKALDSTSISAYVDALARLFARCTVLATHLRWVLLADGVIAPTSATPTPVRGGALVSPTGVGMLFADRTAYFALPPPLRTALLHRLTKSSDFIARIVLAFVLHDVAALLERSVKKGSAFFE</sequence>
<dbReference type="SUPFAM" id="SSF116846">
    <property type="entry name" value="MIT domain"/>
    <property type="match status" value="1"/>
</dbReference>
<feature type="region of interest" description="Disordered" evidence="1">
    <location>
        <begin position="214"/>
        <end position="272"/>
    </location>
</feature>
<evidence type="ECO:0000313" key="3">
    <source>
        <dbReference type="Proteomes" id="UP000239563"/>
    </source>
</evidence>
<dbReference type="PANTHER" id="PTHR37327:SF1">
    <property type="entry name" value="MICROTUBULE INTERACTING AND TRANSPORT DOMAIN-CONTAINING PROTEIN"/>
    <property type="match status" value="1"/>
</dbReference>